<dbReference type="EMBL" id="RCNT01000004">
    <property type="protein sequence ID" value="RMA42260.1"/>
    <property type="molecule type" value="Genomic_DNA"/>
</dbReference>
<sequence>MNLRFFISPMLIRGAQVAVLAGLAVLLWRTGNGGEALAMLRSADPYWLAAAALALTLQTLLSALRWRLTAARLGIAISRSDALREYYLSQVVNQSLPGGVLGDAGRAVRARGQAGLFVSGQAVVFERIAGQIGLLAILLAGLLASVFFPIGLGWPAGAMVPIWGVLIASGCLFAAIAISLRAGPVSAQGLNRVMRAFIHSVAARDVWKQQAMLSLGTALCNIVAFAFCAAALGVAVPVLAVATIVPLILFAMVLPLSIGGWGLREGAAAVLFPVFGAGMSEGLATSVAFGLVLLATVLPGMMLTWMRPNAPVTGRH</sequence>
<comment type="caution">
    <text evidence="7">The sequence shown here is derived from an EMBL/GenBank/DDBJ whole genome shotgun (WGS) entry which is preliminary data.</text>
</comment>
<evidence type="ECO:0000256" key="4">
    <source>
        <dbReference type="ARBA" id="ARBA00022989"/>
    </source>
</evidence>
<feature type="transmembrane region" description="Helical" evidence="6">
    <location>
        <begin position="212"/>
        <end position="232"/>
    </location>
</feature>
<keyword evidence="3 6" id="KW-0812">Transmembrane</keyword>
<dbReference type="Proteomes" id="UP000281343">
    <property type="component" value="Unassembled WGS sequence"/>
</dbReference>
<name>A0A3L9YHF4_9RHOB</name>
<evidence type="ECO:0000256" key="3">
    <source>
        <dbReference type="ARBA" id="ARBA00022692"/>
    </source>
</evidence>
<reference evidence="7 8" key="1">
    <citation type="submission" date="2018-10" db="EMBL/GenBank/DDBJ databases">
        <authorList>
            <person name="Jung H.S."/>
            <person name="Jeon C.O."/>
        </authorList>
    </citation>
    <scope>NUCLEOTIDE SEQUENCE [LARGE SCALE GENOMIC DNA]</scope>
    <source>
        <strain evidence="7 8">MA-7-27</strain>
    </source>
</reference>
<comment type="subcellular location">
    <subcellularLocation>
        <location evidence="1">Cell membrane</location>
        <topology evidence="1">Multi-pass membrane protein</topology>
    </subcellularLocation>
</comment>
<keyword evidence="4 6" id="KW-1133">Transmembrane helix</keyword>
<gene>
    <name evidence="7" type="ORF">D9R08_09080</name>
</gene>
<evidence type="ECO:0000256" key="2">
    <source>
        <dbReference type="ARBA" id="ARBA00022475"/>
    </source>
</evidence>
<dbReference type="PANTHER" id="PTHR40277:SF1">
    <property type="entry name" value="BLL5419 PROTEIN"/>
    <property type="match status" value="1"/>
</dbReference>
<keyword evidence="5 6" id="KW-0472">Membrane</keyword>
<evidence type="ECO:0000313" key="8">
    <source>
        <dbReference type="Proteomes" id="UP000281343"/>
    </source>
</evidence>
<protein>
    <submittedName>
        <fullName evidence="7">UPF0104 family protein</fullName>
    </submittedName>
</protein>
<keyword evidence="2" id="KW-1003">Cell membrane</keyword>
<dbReference type="Pfam" id="PF03706">
    <property type="entry name" value="LPG_synthase_TM"/>
    <property type="match status" value="1"/>
</dbReference>
<dbReference type="OrthoDB" id="9126302at2"/>
<proteinExistence type="predicted"/>
<dbReference type="PANTHER" id="PTHR40277">
    <property type="entry name" value="BLL5419 PROTEIN"/>
    <property type="match status" value="1"/>
</dbReference>
<dbReference type="AlphaFoldDB" id="A0A3L9YHF4"/>
<organism evidence="7 8">
    <name type="scientific">Rhodophyticola porphyridii</name>
    <dbReference type="NCBI Taxonomy" id="1852017"/>
    <lineage>
        <taxon>Bacteria</taxon>
        <taxon>Pseudomonadati</taxon>
        <taxon>Pseudomonadota</taxon>
        <taxon>Alphaproteobacteria</taxon>
        <taxon>Rhodobacterales</taxon>
        <taxon>Roseobacteraceae</taxon>
        <taxon>Rhodophyticola</taxon>
    </lineage>
</organism>
<feature type="transmembrane region" description="Helical" evidence="6">
    <location>
        <begin position="270"/>
        <end position="298"/>
    </location>
</feature>
<dbReference type="RefSeq" id="WP_121897740.1">
    <property type="nucleotide sequence ID" value="NZ_RCNT01000004.1"/>
</dbReference>
<evidence type="ECO:0000256" key="1">
    <source>
        <dbReference type="ARBA" id="ARBA00004651"/>
    </source>
</evidence>
<evidence type="ECO:0000256" key="6">
    <source>
        <dbReference type="SAM" id="Phobius"/>
    </source>
</evidence>
<dbReference type="InterPro" id="IPR022791">
    <property type="entry name" value="L-PG_synthase/AglD"/>
</dbReference>
<accession>A0A3L9YHF4</accession>
<feature type="transmembrane region" description="Helical" evidence="6">
    <location>
        <begin position="132"/>
        <end position="154"/>
    </location>
</feature>
<dbReference type="GO" id="GO:0005886">
    <property type="term" value="C:plasma membrane"/>
    <property type="evidence" value="ECO:0007669"/>
    <property type="project" value="UniProtKB-SubCell"/>
</dbReference>
<evidence type="ECO:0000313" key="7">
    <source>
        <dbReference type="EMBL" id="RMA42260.1"/>
    </source>
</evidence>
<evidence type="ECO:0000256" key="5">
    <source>
        <dbReference type="ARBA" id="ARBA00023136"/>
    </source>
</evidence>
<feature type="transmembrane region" description="Helical" evidence="6">
    <location>
        <begin position="46"/>
        <end position="64"/>
    </location>
</feature>
<feature type="transmembrane region" description="Helical" evidence="6">
    <location>
        <begin position="238"/>
        <end position="258"/>
    </location>
</feature>
<keyword evidence="8" id="KW-1185">Reference proteome</keyword>
<feature type="transmembrane region" description="Helical" evidence="6">
    <location>
        <begin position="160"/>
        <end position="180"/>
    </location>
</feature>